<dbReference type="RefSeq" id="WP_006573047.1">
    <property type="nucleotide sequence ID" value="NZ_AAXG02000015.1"/>
</dbReference>
<dbReference type="eggNOG" id="COG2865">
    <property type="taxonomic scope" value="Bacteria"/>
</dbReference>
<dbReference type="Gene3D" id="3.30.950.30">
    <property type="entry name" value="Schlafen, AAA domain"/>
    <property type="match status" value="1"/>
</dbReference>
<name>A6NWC2_9FIRM</name>
<evidence type="ECO:0000313" key="3">
    <source>
        <dbReference type="Proteomes" id="UP000003639"/>
    </source>
</evidence>
<accession>A6NWC2</accession>
<dbReference type="AlphaFoldDB" id="A6NWC2"/>
<dbReference type="STRING" id="411467.BACCAP_02516"/>
<dbReference type="OrthoDB" id="869451at2"/>
<reference evidence="2 3" key="2">
    <citation type="submission" date="2007-06" db="EMBL/GenBank/DDBJ databases">
        <title>Draft genome sequence of Pseudoflavonifractor capillosus ATCC 29799.</title>
        <authorList>
            <person name="Sudarsanam P."/>
            <person name="Ley R."/>
            <person name="Guruge J."/>
            <person name="Turnbaugh P.J."/>
            <person name="Mahowald M."/>
            <person name="Liep D."/>
            <person name="Gordon J."/>
        </authorList>
    </citation>
    <scope>NUCLEOTIDE SEQUENCE [LARGE SCALE GENOMIC DNA]</scope>
    <source>
        <strain evidence="2 3">ATCC 29799</strain>
    </source>
</reference>
<evidence type="ECO:0000259" key="1">
    <source>
        <dbReference type="Pfam" id="PF04326"/>
    </source>
</evidence>
<keyword evidence="3" id="KW-1185">Reference proteome</keyword>
<dbReference type="Pfam" id="PF04326">
    <property type="entry name" value="SLFN_AlbA_2"/>
    <property type="match status" value="1"/>
</dbReference>
<feature type="domain" description="Schlafen AlbA-2" evidence="1">
    <location>
        <begin position="22"/>
        <end position="146"/>
    </location>
</feature>
<dbReference type="InterPro" id="IPR007421">
    <property type="entry name" value="Schlafen_AlbA_2_dom"/>
</dbReference>
<proteinExistence type="predicted"/>
<gene>
    <name evidence="2" type="ORF">BACCAP_02516</name>
</gene>
<comment type="caution">
    <text evidence="2">The sequence shown here is derived from an EMBL/GenBank/DDBJ whole genome shotgun (WGS) entry which is preliminary data.</text>
</comment>
<organism evidence="2 3">
    <name type="scientific">Pseudoflavonifractor capillosus ATCC 29799</name>
    <dbReference type="NCBI Taxonomy" id="411467"/>
    <lineage>
        <taxon>Bacteria</taxon>
        <taxon>Bacillati</taxon>
        <taxon>Bacillota</taxon>
        <taxon>Clostridia</taxon>
        <taxon>Eubacteriales</taxon>
        <taxon>Oscillospiraceae</taxon>
        <taxon>Pseudoflavonifractor</taxon>
    </lineage>
</organism>
<sequence length="380" mass="44777">MSRFQYYSIDNLIRFFLEQGKEGDCWDFKQEWHENIADLIKDIVCFANTVHDENCYLIFGVADNLDITGMQKPRRKQADIIDAISNLMFAGDVYPAVEVKTTVFDGTELDVLTIFNVKNTPIYLKKQYGQMRPGCIYTRIGDKNTPDNGNADMTDIENLWRKRLGLTKPPLEYIYDRLRNKAEWTTSDNGYYNVYRPEYTIEICPNDDDLDAEFYAYAMPNENTSYDELNIKYQTTILDSYQIVVLDGGRLQIPTPTWGFIGHYGYGLHHKYSYKYYICGSKRYKLLQFLYDPQNGDHRYAFMHLQEVVVFYYSDEERLDFEAYIERHQNLLSSTIAEISQFDYITTDTEQKTEIYKERLKVGKAINQILKEWRNTHSST</sequence>
<protein>
    <submittedName>
        <fullName evidence="2">Divergent AAA domain protein</fullName>
    </submittedName>
</protein>
<reference evidence="2 3" key="1">
    <citation type="submission" date="2007-04" db="EMBL/GenBank/DDBJ databases">
        <authorList>
            <person name="Fulton L."/>
            <person name="Clifton S."/>
            <person name="Fulton B."/>
            <person name="Xu J."/>
            <person name="Minx P."/>
            <person name="Pepin K.H."/>
            <person name="Johnson M."/>
            <person name="Thiruvilangam P."/>
            <person name="Bhonagiri V."/>
            <person name="Nash W.E."/>
            <person name="Mardis E.R."/>
            <person name="Wilson R.K."/>
        </authorList>
    </citation>
    <scope>NUCLEOTIDE SEQUENCE [LARGE SCALE GENOMIC DNA]</scope>
    <source>
        <strain evidence="2 3">ATCC 29799</strain>
    </source>
</reference>
<dbReference type="EMBL" id="AAXG02000015">
    <property type="protein sequence ID" value="EDM99780.1"/>
    <property type="molecule type" value="Genomic_DNA"/>
</dbReference>
<evidence type="ECO:0000313" key="2">
    <source>
        <dbReference type="EMBL" id="EDM99780.1"/>
    </source>
</evidence>
<dbReference type="Proteomes" id="UP000003639">
    <property type="component" value="Unassembled WGS sequence"/>
</dbReference>
<dbReference type="InterPro" id="IPR038461">
    <property type="entry name" value="Schlafen_AlbA_2_dom_sf"/>
</dbReference>